<keyword evidence="5 6" id="KW-0472">Membrane</keyword>
<evidence type="ECO:0000256" key="5">
    <source>
        <dbReference type="ARBA" id="ARBA00023136"/>
    </source>
</evidence>
<keyword evidence="4 6" id="KW-1133">Transmembrane helix</keyword>
<feature type="transmembrane region" description="Helical" evidence="6">
    <location>
        <begin position="135"/>
        <end position="160"/>
    </location>
</feature>
<dbReference type="PANTHER" id="PTHR30250">
    <property type="entry name" value="PST FAMILY PREDICTED COLANIC ACID TRANSPORTER"/>
    <property type="match status" value="1"/>
</dbReference>
<feature type="transmembrane region" description="Helical" evidence="6">
    <location>
        <begin position="404"/>
        <end position="421"/>
    </location>
</feature>
<evidence type="ECO:0000256" key="6">
    <source>
        <dbReference type="SAM" id="Phobius"/>
    </source>
</evidence>
<feature type="transmembrane region" description="Helical" evidence="6">
    <location>
        <begin position="379"/>
        <end position="398"/>
    </location>
</feature>
<reference evidence="8" key="1">
    <citation type="submission" date="2013-11" db="EMBL/GenBank/DDBJ databases">
        <title>Draft genome sequence from a member of Zhouia, isolated tidal flat.</title>
        <authorList>
            <person name="Jin H."/>
            <person name="Jeon C.O."/>
        </authorList>
    </citation>
    <scope>NUCLEOTIDE SEQUENCE [LARGE SCALE GENOMIC DNA]</scope>
    <source>
        <strain evidence="8">AD3</strain>
    </source>
</reference>
<evidence type="ECO:0000256" key="3">
    <source>
        <dbReference type="ARBA" id="ARBA00022692"/>
    </source>
</evidence>
<evidence type="ECO:0000313" key="8">
    <source>
        <dbReference type="Proteomes" id="UP000018850"/>
    </source>
</evidence>
<organism evidence="7 8">
    <name type="scientific">Zhouia amylolytica AD3</name>
    <dbReference type="NCBI Taxonomy" id="1286632"/>
    <lineage>
        <taxon>Bacteria</taxon>
        <taxon>Pseudomonadati</taxon>
        <taxon>Bacteroidota</taxon>
        <taxon>Flavobacteriia</taxon>
        <taxon>Flavobacteriales</taxon>
        <taxon>Flavobacteriaceae</taxon>
        <taxon>Zhouia</taxon>
    </lineage>
</organism>
<keyword evidence="3 6" id="KW-0812">Transmembrane</keyword>
<evidence type="ECO:0000256" key="4">
    <source>
        <dbReference type="ARBA" id="ARBA00022989"/>
    </source>
</evidence>
<comment type="caution">
    <text evidence="7">The sequence shown here is derived from an EMBL/GenBank/DDBJ whole genome shotgun (WGS) entry which is preliminary data.</text>
</comment>
<sequence length="450" mass="49137">MIQKLKNKLYSLDAHTLEVVKKSGASTLVKASGMVIGLLVSVFLGHTLGAEGLGIINLSNKIVSILLIFSLLGLPQLLIKEIAIAYHKKEWGKVGGYMLSAYKLCGGVAIIIVLIFIAFAPYLSETVFKDPKLSIPLTIALVAMIFQVFSRIFSSALIGYRKIWQSNLVNETFSFAVIGIVLAIMWALNIEITIVRTAIAYAIGRVFVTFSVGLYWKKLYSHKTPVSNKTKELFKSGRPFLLITGVGVIASSIDSVMIGWLSGTRDVGLYSVASRVALLTVFFLQVTNSALSPKLAALYAGNEIEEMNKMVQKVTLGLWVIGLLPLIFFFVFGTDVLSLWGHEFKEGYLILVVLSIGQFVNIATGASGLILMMCGYEKLHAYISILSVILNIILNYILIQSYGALGAAIGTAISIAFINIAKTVLAKRYIGVSTFPNIIIKNKFNDLSQK</sequence>
<dbReference type="PATRIC" id="fig|1286632.3.peg.1508"/>
<dbReference type="CDD" id="cd13128">
    <property type="entry name" value="MATE_Wzx_like"/>
    <property type="match status" value="1"/>
</dbReference>
<feature type="transmembrane region" description="Helical" evidence="6">
    <location>
        <begin position="31"/>
        <end position="50"/>
    </location>
</feature>
<dbReference type="PANTHER" id="PTHR30250:SF27">
    <property type="entry name" value="POLYSACCHARIDE BIOSYNTHESIS PROTEIN"/>
    <property type="match status" value="1"/>
</dbReference>
<feature type="transmembrane region" description="Helical" evidence="6">
    <location>
        <begin position="198"/>
        <end position="216"/>
    </location>
</feature>
<dbReference type="eggNOG" id="COG2244">
    <property type="taxonomic scope" value="Bacteria"/>
</dbReference>
<feature type="transmembrane region" description="Helical" evidence="6">
    <location>
        <begin position="347"/>
        <end position="372"/>
    </location>
</feature>
<comment type="subcellular location">
    <subcellularLocation>
        <location evidence="1">Cell membrane</location>
        <topology evidence="1">Multi-pass membrane protein</topology>
    </subcellularLocation>
</comment>
<evidence type="ECO:0000256" key="2">
    <source>
        <dbReference type="ARBA" id="ARBA00022475"/>
    </source>
</evidence>
<proteinExistence type="predicted"/>
<feature type="transmembrane region" description="Helical" evidence="6">
    <location>
        <begin position="237"/>
        <end position="261"/>
    </location>
</feature>
<keyword evidence="2" id="KW-1003">Cell membrane</keyword>
<name>W2UR67_9FLAO</name>
<feature type="transmembrane region" description="Helical" evidence="6">
    <location>
        <begin position="100"/>
        <end position="123"/>
    </location>
</feature>
<dbReference type="InterPro" id="IPR002797">
    <property type="entry name" value="Polysacc_synth"/>
</dbReference>
<gene>
    <name evidence="7" type="ORF">P278_15190</name>
</gene>
<protein>
    <submittedName>
        <fullName evidence="7">Uncharacterized protein</fullName>
    </submittedName>
</protein>
<dbReference type="InterPro" id="IPR050833">
    <property type="entry name" value="Poly_Biosynth_Transport"/>
</dbReference>
<reference evidence="7 8" key="2">
    <citation type="journal article" date="2016" name="Genome Announc.">
        <title>Draft Genome Sequence of Zhouia amylolytica AD3, Isolated from Tidal Flat Sediment.</title>
        <authorList>
            <person name="Jia B."/>
            <person name="Jin H.M."/>
            <person name="Lee H.J."/>
            <person name="Jeon C.O."/>
        </authorList>
    </citation>
    <scope>NUCLEOTIDE SEQUENCE [LARGE SCALE GENOMIC DNA]</scope>
    <source>
        <strain evidence="7 8">AD3</strain>
    </source>
</reference>
<dbReference type="RefSeq" id="WP_051413462.1">
    <property type="nucleotide sequence ID" value="NZ_AYXY01000019.1"/>
</dbReference>
<keyword evidence="8" id="KW-1185">Reference proteome</keyword>
<accession>W2UR67</accession>
<evidence type="ECO:0000256" key="1">
    <source>
        <dbReference type="ARBA" id="ARBA00004651"/>
    </source>
</evidence>
<dbReference type="AlphaFoldDB" id="W2UR67"/>
<feature type="transmembrane region" description="Helical" evidence="6">
    <location>
        <begin position="62"/>
        <end position="79"/>
    </location>
</feature>
<evidence type="ECO:0000313" key="7">
    <source>
        <dbReference type="EMBL" id="ETN95797.1"/>
    </source>
</evidence>
<feature type="transmembrane region" description="Helical" evidence="6">
    <location>
        <begin position="316"/>
        <end position="341"/>
    </location>
</feature>
<dbReference type="GO" id="GO:0005886">
    <property type="term" value="C:plasma membrane"/>
    <property type="evidence" value="ECO:0007669"/>
    <property type="project" value="UniProtKB-SubCell"/>
</dbReference>
<feature type="transmembrane region" description="Helical" evidence="6">
    <location>
        <begin position="172"/>
        <end position="192"/>
    </location>
</feature>
<dbReference type="EMBL" id="AYXY01000019">
    <property type="protein sequence ID" value="ETN95797.1"/>
    <property type="molecule type" value="Genomic_DNA"/>
</dbReference>
<dbReference type="Proteomes" id="UP000018850">
    <property type="component" value="Unassembled WGS sequence"/>
</dbReference>
<dbReference type="Pfam" id="PF01943">
    <property type="entry name" value="Polysacc_synt"/>
    <property type="match status" value="1"/>
</dbReference>